<keyword evidence="1" id="KW-1133">Transmembrane helix</keyword>
<protein>
    <submittedName>
        <fullName evidence="3">Cardiolipin synthase</fullName>
    </submittedName>
</protein>
<dbReference type="SMART" id="SM00155">
    <property type="entry name" value="PLDc"/>
    <property type="match status" value="2"/>
</dbReference>
<feature type="domain" description="PLD phosphodiesterase" evidence="2">
    <location>
        <begin position="339"/>
        <end position="366"/>
    </location>
</feature>
<keyword evidence="1" id="KW-0472">Membrane</keyword>
<dbReference type="CDD" id="cd09159">
    <property type="entry name" value="PLDc_ybhO_like_2"/>
    <property type="match status" value="1"/>
</dbReference>
<reference evidence="3 4" key="1">
    <citation type="submission" date="2018-11" db="EMBL/GenBank/DDBJ databases">
        <title>Sequencing the genomes of 1000 actinobacteria strains.</title>
        <authorList>
            <person name="Klenk H.-P."/>
        </authorList>
    </citation>
    <scope>NUCLEOTIDE SEQUENCE [LARGE SCALE GENOMIC DNA]</scope>
    <source>
        <strain evidence="3 4">DSM 15700</strain>
    </source>
</reference>
<dbReference type="Gene3D" id="3.30.870.10">
    <property type="entry name" value="Endonuclease Chain A"/>
    <property type="match status" value="2"/>
</dbReference>
<evidence type="ECO:0000313" key="3">
    <source>
        <dbReference type="EMBL" id="RPF21586.1"/>
    </source>
</evidence>
<dbReference type="InterPro" id="IPR025202">
    <property type="entry name" value="PLD-like_dom"/>
</dbReference>
<dbReference type="PANTHER" id="PTHR21248:SF22">
    <property type="entry name" value="PHOSPHOLIPASE D"/>
    <property type="match status" value="1"/>
</dbReference>
<evidence type="ECO:0000313" key="4">
    <source>
        <dbReference type="Proteomes" id="UP000280501"/>
    </source>
</evidence>
<dbReference type="GO" id="GO:0032049">
    <property type="term" value="P:cardiolipin biosynthetic process"/>
    <property type="evidence" value="ECO:0007669"/>
    <property type="project" value="UniProtKB-ARBA"/>
</dbReference>
<dbReference type="CDD" id="cd09110">
    <property type="entry name" value="PLDc_CLS_1"/>
    <property type="match status" value="1"/>
</dbReference>
<dbReference type="SUPFAM" id="SSF56024">
    <property type="entry name" value="Phospholipase D/nuclease"/>
    <property type="match status" value="2"/>
</dbReference>
<evidence type="ECO:0000256" key="1">
    <source>
        <dbReference type="SAM" id="Phobius"/>
    </source>
</evidence>
<evidence type="ECO:0000259" key="2">
    <source>
        <dbReference type="PROSITE" id="PS50035"/>
    </source>
</evidence>
<sequence length="426" mass="47602">MPSRHIPGVTIDVAPDLLGRARKLALRAGLVAAAVPVAVAAAMTVTDAVRRRMHPLTATFPTEKPLTEYVEETATTIYTYGADLYDSMLEAIRGARHTVMLETYIWKDDAVGRQFKQALIDAAARGVKVYVVVDGFANLVVPASFFRFPPDVHVLRFPVLRPGMIALNIRKSGRDHRKILVVDDRIGYVGGYNIGSVYATQWRDTHIRLEGPAVWELRNAFVDFWNRQRTGRLPPLIDVGSDTWLPHLRAARNAPSELVFPIRGLYLDAIDRANSHVYITQAYFIPDHDIHDALLAAAARGVDVRVLVPHRSNHVVADWLARGLYTSLLRGGVRIFLYQDAMVHAKTATVDGRWTTIGTANIDRLSLTGNYEVNLEIVDPGLAARMEDVFRLDLSNTRELTIDQWERRSRLAKVGEALLAPLRPLL</sequence>
<proteinExistence type="predicted"/>
<organism evidence="3 4">
    <name type="scientific">Myceligenerans xiligouense</name>
    <dbReference type="NCBI Taxonomy" id="253184"/>
    <lineage>
        <taxon>Bacteria</taxon>
        <taxon>Bacillati</taxon>
        <taxon>Actinomycetota</taxon>
        <taxon>Actinomycetes</taxon>
        <taxon>Micrococcales</taxon>
        <taxon>Promicromonosporaceae</taxon>
        <taxon>Myceligenerans</taxon>
    </lineage>
</organism>
<feature type="domain" description="PLD phosphodiesterase" evidence="2">
    <location>
        <begin position="171"/>
        <end position="198"/>
    </location>
</feature>
<dbReference type="RefSeq" id="WP_246012320.1">
    <property type="nucleotide sequence ID" value="NZ_RKQZ01000001.1"/>
</dbReference>
<dbReference type="InterPro" id="IPR001736">
    <property type="entry name" value="PLipase_D/transphosphatidylase"/>
</dbReference>
<dbReference type="Proteomes" id="UP000280501">
    <property type="component" value="Unassembled WGS sequence"/>
</dbReference>
<keyword evidence="4" id="KW-1185">Reference proteome</keyword>
<name>A0A3N4YQ28_9MICO</name>
<accession>A0A3N4YQ28</accession>
<dbReference type="PROSITE" id="PS50035">
    <property type="entry name" value="PLD"/>
    <property type="match status" value="2"/>
</dbReference>
<gene>
    <name evidence="3" type="ORF">EDD34_2217</name>
</gene>
<feature type="transmembrane region" description="Helical" evidence="1">
    <location>
        <begin position="24"/>
        <end position="45"/>
    </location>
</feature>
<dbReference type="AlphaFoldDB" id="A0A3N4YQ28"/>
<dbReference type="EMBL" id="RKQZ01000001">
    <property type="protein sequence ID" value="RPF21586.1"/>
    <property type="molecule type" value="Genomic_DNA"/>
</dbReference>
<comment type="caution">
    <text evidence="3">The sequence shown here is derived from an EMBL/GenBank/DDBJ whole genome shotgun (WGS) entry which is preliminary data.</text>
</comment>
<dbReference type="Pfam" id="PF13091">
    <property type="entry name" value="PLDc_2"/>
    <property type="match status" value="2"/>
</dbReference>
<dbReference type="GO" id="GO:0030572">
    <property type="term" value="F:phosphatidyltransferase activity"/>
    <property type="evidence" value="ECO:0007669"/>
    <property type="project" value="UniProtKB-ARBA"/>
</dbReference>
<keyword evidence="1" id="KW-0812">Transmembrane</keyword>
<dbReference type="PANTHER" id="PTHR21248">
    <property type="entry name" value="CARDIOLIPIN SYNTHASE"/>
    <property type="match status" value="1"/>
</dbReference>